<gene>
    <name evidence="1" type="ORF">G4D54_14585</name>
</gene>
<reference evidence="1 2" key="1">
    <citation type="submission" date="2020-02" db="EMBL/GenBank/DDBJ databases">
        <authorList>
            <person name="Kociolek L.K."/>
            <person name="Ozer E.A."/>
        </authorList>
    </citation>
    <scope>NUCLEOTIDE SEQUENCE [LARGE SCALE GENOMIC DNA]</scope>
    <source>
        <strain evidence="1 2">ATCC 14501</strain>
    </source>
</reference>
<protein>
    <submittedName>
        <fullName evidence="1">Uncharacterized protein</fullName>
    </submittedName>
</protein>
<name>A0AAP9SF41_CLOIN</name>
<dbReference type="EMBL" id="CP048838">
    <property type="protein sequence ID" value="QJA03584.1"/>
    <property type="molecule type" value="Genomic_DNA"/>
</dbReference>
<accession>A0AAP9SF41</accession>
<organism evidence="1 2">
    <name type="scientific">Clostridium innocuum</name>
    <dbReference type="NCBI Taxonomy" id="1522"/>
    <lineage>
        <taxon>Bacteria</taxon>
        <taxon>Bacillati</taxon>
        <taxon>Bacillota</taxon>
        <taxon>Clostridia</taxon>
        <taxon>Eubacteriales</taxon>
        <taxon>Clostridiaceae</taxon>
        <taxon>Clostridium</taxon>
    </lineage>
</organism>
<sequence length="66" mass="7520">MKKQAMRKAKECIKPTGTNKSPVAFINCLINNVCKQDCNMQMAVLDDDIADSSAWEHSYWNNKKNV</sequence>
<dbReference type="Proteomes" id="UP000503330">
    <property type="component" value="Chromosome"/>
</dbReference>
<evidence type="ECO:0000313" key="2">
    <source>
        <dbReference type="Proteomes" id="UP000503330"/>
    </source>
</evidence>
<evidence type="ECO:0000313" key="1">
    <source>
        <dbReference type="EMBL" id="QJA03584.1"/>
    </source>
</evidence>
<dbReference type="AlphaFoldDB" id="A0AAP9SF41"/>
<proteinExistence type="predicted"/>